<gene>
    <name evidence="2" type="ORF">CY34DRAFT_802341</name>
</gene>
<evidence type="ECO:0000313" key="3">
    <source>
        <dbReference type="Proteomes" id="UP000054485"/>
    </source>
</evidence>
<dbReference type="AlphaFoldDB" id="A0A0D0A3Y5"/>
<accession>A0A0D0A3Y5</accession>
<dbReference type="Proteomes" id="UP000054485">
    <property type="component" value="Unassembled WGS sequence"/>
</dbReference>
<dbReference type="HOGENOM" id="CLU_3070275_0_0_1"/>
<evidence type="ECO:0000256" key="1">
    <source>
        <dbReference type="SAM" id="Phobius"/>
    </source>
</evidence>
<reference evidence="3" key="2">
    <citation type="submission" date="2015-01" db="EMBL/GenBank/DDBJ databases">
        <title>Evolutionary Origins and Diversification of the Mycorrhizal Mutualists.</title>
        <authorList>
            <consortium name="DOE Joint Genome Institute"/>
            <consortium name="Mycorrhizal Genomics Consortium"/>
            <person name="Kohler A."/>
            <person name="Kuo A."/>
            <person name="Nagy L.G."/>
            <person name="Floudas D."/>
            <person name="Copeland A."/>
            <person name="Barry K.W."/>
            <person name="Cichocki N."/>
            <person name="Veneault-Fourrey C."/>
            <person name="LaButti K."/>
            <person name="Lindquist E.A."/>
            <person name="Lipzen A."/>
            <person name="Lundell T."/>
            <person name="Morin E."/>
            <person name="Murat C."/>
            <person name="Riley R."/>
            <person name="Ohm R."/>
            <person name="Sun H."/>
            <person name="Tunlid A."/>
            <person name="Henrissat B."/>
            <person name="Grigoriev I.V."/>
            <person name="Hibbett D.S."/>
            <person name="Martin F."/>
        </authorList>
    </citation>
    <scope>NUCLEOTIDE SEQUENCE [LARGE SCALE GENOMIC DNA]</scope>
    <source>
        <strain evidence="3">UH-Slu-Lm8-n1</strain>
    </source>
</reference>
<keyword evidence="1" id="KW-0472">Membrane</keyword>
<feature type="transmembrane region" description="Helical" evidence="1">
    <location>
        <begin position="34"/>
        <end position="52"/>
    </location>
</feature>
<reference evidence="2 3" key="1">
    <citation type="submission" date="2014-04" db="EMBL/GenBank/DDBJ databases">
        <authorList>
            <consortium name="DOE Joint Genome Institute"/>
            <person name="Kuo A."/>
            <person name="Ruytinx J."/>
            <person name="Rineau F."/>
            <person name="Colpaert J."/>
            <person name="Kohler A."/>
            <person name="Nagy L.G."/>
            <person name="Floudas D."/>
            <person name="Copeland A."/>
            <person name="Barry K.W."/>
            <person name="Cichocki N."/>
            <person name="Veneault-Fourrey C."/>
            <person name="LaButti K."/>
            <person name="Lindquist E.A."/>
            <person name="Lipzen A."/>
            <person name="Lundell T."/>
            <person name="Morin E."/>
            <person name="Murat C."/>
            <person name="Sun H."/>
            <person name="Tunlid A."/>
            <person name="Henrissat B."/>
            <person name="Grigoriev I.V."/>
            <person name="Hibbett D.S."/>
            <person name="Martin F."/>
            <person name="Nordberg H.P."/>
            <person name="Cantor M.N."/>
            <person name="Hua S.X."/>
        </authorList>
    </citation>
    <scope>NUCLEOTIDE SEQUENCE [LARGE SCALE GENOMIC DNA]</scope>
    <source>
        <strain evidence="2 3">UH-Slu-Lm8-n1</strain>
    </source>
</reference>
<keyword evidence="3" id="KW-1185">Reference proteome</keyword>
<dbReference type="EMBL" id="KN835184">
    <property type="protein sequence ID" value="KIK44770.1"/>
    <property type="molecule type" value="Genomic_DNA"/>
</dbReference>
<sequence length="53" mass="5876">MCLRSFVFSSFSEHCRVLDRIRTKSCGASHHNPIIIAIAIAIAITTCTLSHFV</sequence>
<dbReference type="InParanoid" id="A0A0D0A3Y5"/>
<name>A0A0D0A3Y5_9AGAM</name>
<protein>
    <submittedName>
        <fullName evidence="2">Unplaced genomic scaffold CY34scaffold_53, whole genome shotgun sequence</fullName>
    </submittedName>
</protein>
<organism evidence="2 3">
    <name type="scientific">Suillus luteus UH-Slu-Lm8-n1</name>
    <dbReference type="NCBI Taxonomy" id="930992"/>
    <lineage>
        <taxon>Eukaryota</taxon>
        <taxon>Fungi</taxon>
        <taxon>Dikarya</taxon>
        <taxon>Basidiomycota</taxon>
        <taxon>Agaricomycotina</taxon>
        <taxon>Agaricomycetes</taxon>
        <taxon>Agaricomycetidae</taxon>
        <taxon>Boletales</taxon>
        <taxon>Suillineae</taxon>
        <taxon>Suillaceae</taxon>
        <taxon>Suillus</taxon>
    </lineage>
</organism>
<keyword evidence="1" id="KW-0812">Transmembrane</keyword>
<proteinExistence type="predicted"/>
<evidence type="ECO:0000313" key="2">
    <source>
        <dbReference type="EMBL" id="KIK44770.1"/>
    </source>
</evidence>
<keyword evidence="1" id="KW-1133">Transmembrane helix</keyword>